<evidence type="ECO:0000313" key="1">
    <source>
        <dbReference type="EMBL" id="QSI77890.1"/>
    </source>
</evidence>
<keyword evidence="2" id="KW-1185">Reference proteome</keyword>
<evidence type="ECO:0000313" key="2">
    <source>
        <dbReference type="Proteomes" id="UP000663570"/>
    </source>
</evidence>
<name>A0ABX7MBQ2_9RHOO</name>
<dbReference type="RefSeq" id="WP_206255183.1">
    <property type="nucleotide sequence ID" value="NZ_CP071060.1"/>
</dbReference>
<gene>
    <name evidence="1" type="ORF">JY500_04415</name>
</gene>
<dbReference type="EMBL" id="CP071060">
    <property type="protein sequence ID" value="QSI77890.1"/>
    <property type="molecule type" value="Genomic_DNA"/>
</dbReference>
<organism evidence="1 2">
    <name type="scientific">Niveibacterium microcysteis</name>
    <dbReference type="NCBI Taxonomy" id="2811415"/>
    <lineage>
        <taxon>Bacteria</taxon>
        <taxon>Pseudomonadati</taxon>
        <taxon>Pseudomonadota</taxon>
        <taxon>Betaproteobacteria</taxon>
        <taxon>Rhodocyclales</taxon>
        <taxon>Rhodocyclaceae</taxon>
        <taxon>Niveibacterium</taxon>
    </lineage>
</organism>
<reference evidence="1 2" key="1">
    <citation type="submission" date="2021-02" db="EMBL/GenBank/DDBJ databases">
        <title>Niveibacterium changnyeongensis HC41.</title>
        <authorList>
            <person name="Kang M."/>
        </authorList>
    </citation>
    <scope>NUCLEOTIDE SEQUENCE [LARGE SCALE GENOMIC DNA]</scope>
    <source>
        <strain evidence="1 2">HC41</strain>
    </source>
</reference>
<dbReference type="Proteomes" id="UP000663570">
    <property type="component" value="Chromosome"/>
</dbReference>
<accession>A0ABX7MBQ2</accession>
<protein>
    <submittedName>
        <fullName evidence="1">Uncharacterized protein</fullName>
    </submittedName>
</protein>
<proteinExistence type="predicted"/>
<sequence>MSVLFDLPYAQYLDAGPTALPGVTFRDGQAVLGNGRGYLGVLTPGALARLGAPSQDEVVGDALSAYLSVMLQGVRSGAGAVHGDGAAALTRFATPRGERHRVHSDPTLRNALFSRAPEQGLVFEATLVTDHDVLLRVDPFMRVEQAGNTGFGCFFDCAAPVRVFLAGAALRRVFDFAVSA</sequence>